<evidence type="ECO:0000313" key="2">
    <source>
        <dbReference type="EMBL" id="OBR82987.1"/>
    </source>
</evidence>
<organism evidence="2">
    <name type="scientific">Kwoniella dejecticola CBS 10117</name>
    <dbReference type="NCBI Taxonomy" id="1296121"/>
    <lineage>
        <taxon>Eukaryota</taxon>
        <taxon>Fungi</taxon>
        <taxon>Dikarya</taxon>
        <taxon>Basidiomycota</taxon>
        <taxon>Agaricomycotina</taxon>
        <taxon>Tremellomycetes</taxon>
        <taxon>Tremellales</taxon>
        <taxon>Cryptococcaceae</taxon>
        <taxon>Kwoniella</taxon>
    </lineage>
</organism>
<accession>A0A1A5ZYV3</accession>
<protein>
    <submittedName>
        <fullName evidence="2">Uncharacterized protein</fullName>
    </submittedName>
</protein>
<feature type="compositionally biased region" description="Basic and acidic residues" evidence="1">
    <location>
        <begin position="132"/>
        <end position="149"/>
    </location>
</feature>
<evidence type="ECO:0000256" key="1">
    <source>
        <dbReference type="SAM" id="MobiDB-lite"/>
    </source>
</evidence>
<dbReference type="EMBL" id="KI894034">
    <property type="protein sequence ID" value="OBR82987.1"/>
    <property type="molecule type" value="Genomic_DNA"/>
</dbReference>
<name>A0A1A5ZYV3_9TREE</name>
<gene>
    <name evidence="2" type="ORF">I303_06545</name>
</gene>
<sequence>MNEPTLSRLIIDREPEWLRVKDNVSLALMGAMETRLATMSGGKDGEAAKAMRNELEGRIGRIRDKMFEMTTEGFDETLDRTIWGLQTERVDWETRMAQKRKTLPESILSVEEDLQMRRTHNEWYPDEEEEKENEKQLQKEIPPPERHEEVKETFKVVVDNLAEVAKSAPIQLQRAQRAQAVREEISSLPP</sequence>
<dbReference type="AlphaFoldDB" id="A0A1A5ZYV3"/>
<proteinExistence type="predicted"/>
<dbReference type="OrthoDB" id="2135762at2759"/>
<feature type="region of interest" description="Disordered" evidence="1">
    <location>
        <begin position="122"/>
        <end position="149"/>
    </location>
</feature>
<reference evidence="2" key="1">
    <citation type="submission" date="2013-07" db="EMBL/GenBank/DDBJ databases">
        <title>The Genome Sequence of Cryptococcus dejecticola CBS10117.</title>
        <authorList>
            <consortium name="The Broad Institute Genome Sequencing Platform"/>
            <person name="Cuomo C."/>
            <person name="Litvintseva A."/>
            <person name="Chen Y."/>
            <person name="Heitman J."/>
            <person name="Sun S."/>
            <person name="Springer D."/>
            <person name="Dromer F."/>
            <person name="Young S.K."/>
            <person name="Zeng Q."/>
            <person name="Gargeya S."/>
            <person name="Fitzgerald M."/>
            <person name="Abouelleil A."/>
            <person name="Alvarado L."/>
            <person name="Berlin A.M."/>
            <person name="Chapman S.B."/>
            <person name="Dewar J."/>
            <person name="Goldberg J."/>
            <person name="Griggs A."/>
            <person name="Gujja S."/>
            <person name="Hansen M."/>
            <person name="Howarth C."/>
            <person name="Imamovic A."/>
            <person name="Larimer J."/>
            <person name="McCowan C."/>
            <person name="Murphy C."/>
            <person name="Pearson M."/>
            <person name="Priest M."/>
            <person name="Roberts A."/>
            <person name="Saif S."/>
            <person name="Shea T."/>
            <person name="Sykes S."/>
            <person name="Wortman J."/>
            <person name="Nusbaum C."/>
            <person name="Birren B."/>
        </authorList>
    </citation>
    <scope>NUCLEOTIDE SEQUENCE [LARGE SCALE GENOMIC DNA]</scope>
    <source>
        <strain evidence="2">CBS 10117</strain>
    </source>
</reference>
<dbReference type="VEuPathDB" id="FungiDB:I303_06545"/>